<evidence type="ECO:0000313" key="2">
    <source>
        <dbReference type="Proteomes" id="UP001162992"/>
    </source>
</evidence>
<accession>A0ACC2B1M8</accession>
<organism evidence="1 2">
    <name type="scientific">Diphasiastrum complanatum</name>
    <name type="common">Issler's clubmoss</name>
    <name type="synonym">Lycopodium complanatum</name>
    <dbReference type="NCBI Taxonomy" id="34168"/>
    <lineage>
        <taxon>Eukaryota</taxon>
        <taxon>Viridiplantae</taxon>
        <taxon>Streptophyta</taxon>
        <taxon>Embryophyta</taxon>
        <taxon>Tracheophyta</taxon>
        <taxon>Lycopodiopsida</taxon>
        <taxon>Lycopodiales</taxon>
        <taxon>Lycopodiaceae</taxon>
        <taxon>Lycopodioideae</taxon>
        <taxon>Diphasiastrum</taxon>
    </lineage>
</organism>
<gene>
    <name evidence="1" type="ORF">O6H91_18G058100</name>
</gene>
<proteinExistence type="predicted"/>
<dbReference type="Proteomes" id="UP001162992">
    <property type="component" value="Chromosome 18"/>
</dbReference>
<sequence length="350" mass="39883">MGMAVGSQPPLDLRSLVKSHSLFFDKLVELIPAKFYLAADDNNTQTNGMSKAEKSAARKRTRENLKKARRNNLDPQKYTSTLQLVQHKDKVVLVSESTGAGLEVLKVPDSGLKLKRAVTYEELQEKLRKRIEMLRAKRHADISAAAAKSARSWQDQKKKEAQQQKRKAASSNHNLQIKRQKGDNQSIPVAQKTDSNGVGPAQLEFSRVKIDPYAAGQNGRHKRRKDSKESLLEKATKLQADIQDPEKGMEVASKHSWNAAVSRAAGEKVLDNPKLIKRSLRREKQQRQKSAQNWQDRKDFEKKNADAKQQNRKEHIMQRHEAVKERKIMKRDKKLSRPGFEGRKEGFINT</sequence>
<name>A0ACC2B1M8_DIPCM</name>
<keyword evidence="2" id="KW-1185">Reference proteome</keyword>
<protein>
    <submittedName>
        <fullName evidence="1">Uncharacterized protein</fullName>
    </submittedName>
</protein>
<comment type="caution">
    <text evidence="1">The sequence shown here is derived from an EMBL/GenBank/DDBJ whole genome shotgun (WGS) entry which is preliminary data.</text>
</comment>
<reference evidence="2" key="1">
    <citation type="journal article" date="2024" name="Proc. Natl. Acad. Sci. U.S.A.">
        <title>Extraordinary preservation of gene collinearity over three hundred million years revealed in homosporous lycophytes.</title>
        <authorList>
            <person name="Li C."/>
            <person name="Wickell D."/>
            <person name="Kuo L.Y."/>
            <person name="Chen X."/>
            <person name="Nie B."/>
            <person name="Liao X."/>
            <person name="Peng D."/>
            <person name="Ji J."/>
            <person name="Jenkins J."/>
            <person name="Williams M."/>
            <person name="Shu S."/>
            <person name="Plott C."/>
            <person name="Barry K."/>
            <person name="Rajasekar S."/>
            <person name="Grimwood J."/>
            <person name="Han X."/>
            <person name="Sun S."/>
            <person name="Hou Z."/>
            <person name="He W."/>
            <person name="Dai G."/>
            <person name="Sun C."/>
            <person name="Schmutz J."/>
            <person name="Leebens-Mack J.H."/>
            <person name="Li F.W."/>
            <person name="Wang L."/>
        </authorList>
    </citation>
    <scope>NUCLEOTIDE SEQUENCE [LARGE SCALE GENOMIC DNA]</scope>
    <source>
        <strain evidence="2">cv. PW_Plant_1</strain>
    </source>
</reference>
<dbReference type="EMBL" id="CM055109">
    <property type="protein sequence ID" value="KAJ7523679.1"/>
    <property type="molecule type" value="Genomic_DNA"/>
</dbReference>
<evidence type="ECO:0000313" key="1">
    <source>
        <dbReference type="EMBL" id="KAJ7523679.1"/>
    </source>
</evidence>